<evidence type="ECO:0000313" key="2">
    <source>
        <dbReference type="EMBL" id="KAF9501601.1"/>
    </source>
</evidence>
<dbReference type="InterPro" id="IPR052926">
    <property type="entry name" value="Metallo-beta-lactamase_dom"/>
</dbReference>
<sequence length="363" mass="39979">MQLPLLQTIDNATITFLVDDCIEWMTRLPSGFTQELSTHLTEHKPPVDEVSGVPILDFNAFCCGAHGFAVLIETEVKDKRRHYTLFDTGPDASSLLQNLKSMHVPVHRIDRVVVSHWHSDHTGGLLAFLGHHRKARENTGLTSPCLVDVHPSRPSLRGIAPGPKFDNVLCALPRDPTFQQIQDQGGRLEKSNVAHTVADGTVWVSGTVPRVTPYEKGIMGGLRWNDETGFWDPEQHIMDERYLVIDIAGKGLVIFSACSHSGIVNVVKDAVNSFSRPIYMIIGGLHLAGPEFANRIQPTVDFLSRSLAPAPTYILPMHCSGMAVKIALEKEFGQACVPAGVGVKIQLDGDRTIDSRLPRPTYM</sequence>
<evidence type="ECO:0000313" key="3">
    <source>
        <dbReference type="Proteomes" id="UP000807025"/>
    </source>
</evidence>
<dbReference type="CDD" id="cd07713">
    <property type="entry name" value="DHPS-like_MBL-fold"/>
    <property type="match status" value="1"/>
</dbReference>
<dbReference type="OrthoDB" id="1470350at2759"/>
<comment type="caution">
    <text evidence="2">The sequence shown here is derived from an EMBL/GenBank/DDBJ whole genome shotgun (WGS) entry which is preliminary data.</text>
</comment>
<keyword evidence="3" id="KW-1185">Reference proteome</keyword>
<protein>
    <submittedName>
        <fullName evidence="2">Metallo-beta-lactamase protein</fullName>
    </submittedName>
</protein>
<dbReference type="EMBL" id="MU154523">
    <property type="protein sequence ID" value="KAF9501601.1"/>
    <property type="molecule type" value="Genomic_DNA"/>
</dbReference>
<dbReference type="GO" id="GO:0016740">
    <property type="term" value="F:transferase activity"/>
    <property type="evidence" value="ECO:0007669"/>
    <property type="project" value="TreeGrafter"/>
</dbReference>
<evidence type="ECO:0000259" key="1">
    <source>
        <dbReference type="Pfam" id="PF00753"/>
    </source>
</evidence>
<accession>A0A9P6ABZ1</accession>
<dbReference type="InterPro" id="IPR041712">
    <property type="entry name" value="DHPS-like_MBL-fold"/>
</dbReference>
<proteinExistence type="predicted"/>
<dbReference type="AlphaFoldDB" id="A0A9P6ABZ1"/>
<dbReference type="InterPro" id="IPR036866">
    <property type="entry name" value="RibonucZ/Hydroxyglut_hydro"/>
</dbReference>
<dbReference type="Gene3D" id="3.60.15.10">
    <property type="entry name" value="Ribonuclease Z/Hydroxyacylglutathione hydrolase-like"/>
    <property type="match status" value="1"/>
</dbReference>
<dbReference type="SUPFAM" id="SSF56281">
    <property type="entry name" value="Metallo-hydrolase/oxidoreductase"/>
    <property type="match status" value="1"/>
</dbReference>
<feature type="domain" description="Metallo-beta-lactamase" evidence="1">
    <location>
        <begin position="71"/>
        <end position="135"/>
    </location>
</feature>
<gene>
    <name evidence="2" type="ORF">BDN71DRAFT_1379967</name>
</gene>
<reference evidence="2" key="1">
    <citation type="submission" date="2020-11" db="EMBL/GenBank/DDBJ databases">
        <authorList>
            <consortium name="DOE Joint Genome Institute"/>
            <person name="Ahrendt S."/>
            <person name="Riley R."/>
            <person name="Andreopoulos W."/>
            <person name="Labutti K."/>
            <person name="Pangilinan J."/>
            <person name="Ruiz-Duenas F.J."/>
            <person name="Barrasa J.M."/>
            <person name="Sanchez-Garcia M."/>
            <person name="Camarero S."/>
            <person name="Miyauchi S."/>
            <person name="Serrano A."/>
            <person name="Linde D."/>
            <person name="Babiker R."/>
            <person name="Drula E."/>
            <person name="Ayuso-Fernandez I."/>
            <person name="Pacheco R."/>
            <person name="Padilla G."/>
            <person name="Ferreira P."/>
            <person name="Barriuso J."/>
            <person name="Kellner H."/>
            <person name="Castanera R."/>
            <person name="Alfaro M."/>
            <person name="Ramirez L."/>
            <person name="Pisabarro A.G."/>
            <person name="Kuo A."/>
            <person name="Tritt A."/>
            <person name="Lipzen A."/>
            <person name="He G."/>
            <person name="Yan M."/>
            <person name="Ng V."/>
            <person name="Cullen D."/>
            <person name="Martin F."/>
            <person name="Rosso M.-N."/>
            <person name="Henrissat B."/>
            <person name="Hibbett D."/>
            <person name="Martinez A.T."/>
            <person name="Grigoriev I.V."/>
        </authorList>
    </citation>
    <scope>NUCLEOTIDE SEQUENCE</scope>
    <source>
        <strain evidence="2">ATCC 90797</strain>
    </source>
</reference>
<dbReference type="Proteomes" id="UP000807025">
    <property type="component" value="Unassembled WGS sequence"/>
</dbReference>
<dbReference type="PANTHER" id="PTHR13754">
    <property type="entry name" value="METALLO-BETA-LACTAMASE SUPERFAMILY PROTEIN"/>
    <property type="match status" value="1"/>
</dbReference>
<dbReference type="InterPro" id="IPR001279">
    <property type="entry name" value="Metallo-B-lactamas"/>
</dbReference>
<organism evidence="2 3">
    <name type="scientific">Pleurotus eryngii</name>
    <name type="common">Boletus of the steppes</name>
    <dbReference type="NCBI Taxonomy" id="5323"/>
    <lineage>
        <taxon>Eukaryota</taxon>
        <taxon>Fungi</taxon>
        <taxon>Dikarya</taxon>
        <taxon>Basidiomycota</taxon>
        <taxon>Agaricomycotina</taxon>
        <taxon>Agaricomycetes</taxon>
        <taxon>Agaricomycetidae</taxon>
        <taxon>Agaricales</taxon>
        <taxon>Pleurotineae</taxon>
        <taxon>Pleurotaceae</taxon>
        <taxon>Pleurotus</taxon>
    </lineage>
</organism>
<dbReference type="Pfam" id="PF00753">
    <property type="entry name" value="Lactamase_B"/>
    <property type="match status" value="1"/>
</dbReference>
<name>A0A9P6ABZ1_PLEER</name>
<dbReference type="PANTHER" id="PTHR13754:SF13">
    <property type="entry name" value="METALLO-BETA-LACTAMASE SUPERFAMILY PROTEIN (AFU_ORTHOLOGUE AFUA_3G07630)"/>
    <property type="match status" value="1"/>
</dbReference>